<proteinExistence type="inferred from homology"/>
<dbReference type="GO" id="GO:0004134">
    <property type="term" value="F:4-alpha-glucanotransferase activity"/>
    <property type="evidence" value="ECO:0007669"/>
    <property type="project" value="UniProtKB-EC"/>
</dbReference>
<evidence type="ECO:0000313" key="12">
    <source>
        <dbReference type="EMBL" id="EME70886.1"/>
    </source>
</evidence>
<evidence type="ECO:0000259" key="11">
    <source>
        <dbReference type="Pfam" id="PF21226"/>
    </source>
</evidence>
<evidence type="ECO:0000256" key="7">
    <source>
        <dbReference type="ARBA" id="ARBA00023277"/>
    </source>
</evidence>
<dbReference type="AlphaFoldDB" id="M2YD10"/>
<sequence>MSGSDALDRLARLAGIEDGWWDFFGAWRVVPAETKRVFLAAMGLPAGSDEQVRASLKDLETRPWRRALEPVLMAEEHSAPPSIAVTLPAEADDIGHSWVLEEELGIRHAGSFRPVELRWGEEYLLDDRLVHRRWLDLPALPPCGYHRLILSGPAGVLAEMALIVTPPRAHVPEAVERETGAWGVATQIYSLRSERDWGVGNYGNLAELAEGAARLGAACVGVNPLHALFPADPERFSPYSPSSRRFLNIAYIDIEAMPEFRDCLEARRMFASPGYQATLARLRGYSLIEYPDVMRLARPMLEVLYRWFRRTSMGDDNPRGQEFRAWQAEMGEAGRNFAVFEALHDKFSRDGKGYWRQWPEQYRRPDSPAVADFVLEHVEQVEFFQWLQFIADRQLAGAQARARAAGASIGLYRDLAVGIAGDGAEAWAQQDSLALGVSVGAPPDPLALKGQDWGLVPFNPITLREHFYAPFIEVMEANMRHAGALRLDHAMSLARLYWVPPGQPADQGAYVRYPAEDLFRLVALESRRNSCLVIGEDLGTVPDGFRERMDSMGIFAYRVMVFEKAKDGAFRAPGQFDAKALAIAATHDLPSLRGWWAGKDIDRREKLDLYPREGQAAEERAVRAADRAALAAALAGQGLLQADFPVGPALSDIQAVALAAAAHAYLGRSAARLMMVQMEDALGQEVQMNLPGTTTQHPNWRLRYKADTAAILADRRMTATAEGLREGGR</sequence>
<evidence type="ECO:0000256" key="1">
    <source>
        <dbReference type="ARBA" id="ARBA00000439"/>
    </source>
</evidence>
<accession>M2YD10</accession>
<evidence type="ECO:0000256" key="8">
    <source>
        <dbReference type="ARBA" id="ARBA00031423"/>
    </source>
</evidence>
<protein>
    <recommendedName>
        <fullName evidence="4 10">4-alpha-glucanotransferase</fullName>
        <ecNumber evidence="3 10">2.4.1.25</ecNumber>
    </recommendedName>
    <alternativeName>
        <fullName evidence="8 10">Amylomaltase</fullName>
    </alternativeName>
    <alternativeName>
        <fullName evidence="9 10">Disproportionating enzyme</fullName>
    </alternativeName>
</protein>
<dbReference type="SUPFAM" id="SSF51445">
    <property type="entry name" value="(Trans)glycosidases"/>
    <property type="match status" value="1"/>
</dbReference>
<dbReference type="Proteomes" id="UP000011744">
    <property type="component" value="Unassembled WGS sequence"/>
</dbReference>
<dbReference type="InterPro" id="IPR017853">
    <property type="entry name" value="GH"/>
</dbReference>
<comment type="caution">
    <text evidence="12">The sequence shown here is derived from an EMBL/GenBank/DDBJ whole genome shotgun (WGS) entry which is preliminary data.</text>
</comment>
<dbReference type="GO" id="GO:0005975">
    <property type="term" value="P:carbohydrate metabolic process"/>
    <property type="evidence" value="ECO:0007669"/>
    <property type="project" value="InterPro"/>
</dbReference>
<organism evidence="12 13">
    <name type="scientific">Paramagnetospirillum caucaseum</name>
    <dbReference type="NCBI Taxonomy" id="1244869"/>
    <lineage>
        <taxon>Bacteria</taxon>
        <taxon>Pseudomonadati</taxon>
        <taxon>Pseudomonadota</taxon>
        <taxon>Alphaproteobacteria</taxon>
        <taxon>Rhodospirillales</taxon>
        <taxon>Magnetospirillaceae</taxon>
        <taxon>Paramagnetospirillum</taxon>
    </lineage>
</organism>
<evidence type="ECO:0000256" key="3">
    <source>
        <dbReference type="ARBA" id="ARBA00012560"/>
    </source>
</evidence>
<comment type="similarity">
    <text evidence="2 10">Belongs to the disproportionating enzyme family.</text>
</comment>
<name>M2YD10_9PROT</name>
<dbReference type="eggNOG" id="COG1640">
    <property type="taxonomic scope" value="Bacteria"/>
</dbReference>
<dbReference type="RefSeq" id="WP_008615322.1">
    <property type="nucleotide sequence ID" value="NZ_AONQ01000011.1"/>
</dbReference>
<reference evidence="12 13" key="1">
    <citation type="journal article" date="2014" name="Genome Announc.">
        <title>Draft Genome Sequence of Magnetospirillum sp. Strain SO-1, a Freshwater Magnetotactic Bacterium Isolated from the Ol'khovka River, Russia.</title>
        <authorList>
            <person name="Grouzdev D.S."/>
            <person name="Dziuba M.V."/>
            <person name="Sukhacheva M.S."/>
            <person name="Mardanov A.V."/>
            <person name="Beletskiy A.V."/>
            <person name="Kuznetsov B.B."/>
            <person name="Skryabin K.G."/>
        </authorList>
    </citation>
    <scope>NUCLEOTIDE SEQUENCE [LARGE SCALE GENOMIC DNA]</scope>
    <source>
        <strain evidence="12 13">SO-1</strain>
    </source>
</reference>
<dbReference type="STRING" id="1244869.H261_05739"/>
<evidence type="ECO:0000256" key="10">
    <source>
        <dbReference type="RuleBase" id="RU361207"/>
    </source>
</evidence>
<keyword evidence="6 10" id="KW-0808">Transferase</keyword>
<evidence type="ECO:0000256" key="9">
    <source>
        <dbReference type="ARBA" id="ARBA00031501"/>
    </source>
</evidence>
<keyword evidence="7 10" id="KW-0119">Carbohydrate metabolism</keyword>
<evidence type="ECO:0000256" key="4">
    <source>
        <dbReference type="ARBA" id="ARBA00020295"/>
    </source>
</evidence>
<dbReference type="PANTHER" id="PTHR32438:SF5">
    <property type="entry name" value="4-ALPHA-GLUCANOTRANSFERASE DPE1, CHLOROPLASTIC_AMYLOPLASTIC"/>
    <property type="match status" value="1"/>
</dbReference>
<dbReference type="PATRIC" id="fig|1244869.3.peg.1149"/>
<feature type="domain" description="MalQ N-terminal beta-sandwich" evidence="11">
    <location>
        <begin position="68"/>
        <end position="166"/>
    </location>
</feature>
<dbReference type="InterPro" id="IPR003385">
    <property type="entry name" value="Glyco_hydro_77"/>
</dbReference>
<evidence type="ECO:0000256" key="2">
    <source>
        <dbReference type="ARBA" id="ARBA00005684"/>
    </source>
</evidence>
<dbReference type="Pfam" id="PF02446">
    <property type="entry name" value="Glyco_hydro_77"/>
    <property type="match status" value="1"/>
</dbReference>
<evidence type="ECO:0000313" key="13">
    <source>
        <dbReference type="Proteomes" id="UP000011744"/>
    </source>
</evidence>
<dbReference type="Pfam" id="PF21226">
    <property type="entry name" value="MalQ_N"/>
    <property type="match status" value="1"/>
</dbReference>
<dbReference type="PANTHER" id="PTHR32438">
    <property type="entry name" value="4-ALPHA-GLUCANOTRANSFERASE DPE1, CHLOROPLASTIC/AMYLOPLASTIC"/>
    <property type="match status" value="1"/>
</dbReference>
<dbReference type="InterPro" id="IPR048458">
    <property type="entry name" value="MalQ_N"/>
</dbReference>
<evidence type="ECO:0000256" key="5">
    <source>
        <dbReference type="ARBA" id="ARBA00022676"/>
    </source>
</evidence>
<keyword evidence="5 10" id="KW-0328">Glycosyltransferase</keyword>
<comment type="catalytic activity">
    <reaction evidence="1 10">
        <text>Transfers a segment of a (1-&gt;4)-alpha-D-glucan to a new position in an acceptor, which may be glucose or a (1-&gt;4)-alpha-D-glucan.</text>
        <dbReference type="EC" id="2.4.1.25"/>
    </reaction>
</comment>
<keyword evidence="13" id="KW-1185">Reference proteome</keyword>
<dbReference type="OrthoDB" id="9800174at2"/>
<dbReference type="NCBIfam" id="TIGR00217">
    <property type="entry name" value="malQ"/>
    <property type="match status" value="1"/>
</dbReference>
<evidence type="ECO:0000256" key="6">
    <source>
        <dbReference type="ARBA" id="ARBA00022679"/>
    </source>
</evidence>
<gene>
    <name evidence="12" type="ORF">H261_05739</name>
</gene>
<dbReference type="EC" id="2.4.1.25" evidence="3 10"/>
<dbReference type="EMBL" id="AONQ01000011">
    <property type="protein sequence ID" value="EME70886.1"/>
    <property type="molecule type" value="Genomic_DNA"/>
</dbReference>
<dbReference type="Gene3D" id="3.20.20.80">
    <property type="entry name" value="Glycosidases"/>
    <property type="match status" value="1"/>
</dbReference>